<dbReference type="RefSeq" id="WP_282333052.1">
    <property type="nucleotide sequence ID" value="NZ_JASBRG010000002.1"/>
</dbReference>
<dbReference type="Pfam" id="PF01040">
    <property type="entry name" value="UbiA"/>
    <property type="match status" value="1"/>
</dbReference>
<feature type="transmembrane region" description="Helical" evidence="5">
    <location>
        <begin position="12"/>
        <end position="32"/>
    </location>
</feature>
<sequence>MLQKSTIQLLRFHFSIFLLPVFLFAVSQVAQVNLWHTFFVFIILHVLVYPSSNGYNSYMDKDESAIGGLSKPMMPTKELFHLTVIMDTIAIIAGIIVIDLTFGIGLLLYILASRAYSYRGIRLKKYPLIGYLTVIVFQGGFIFALVYYGCSVERSLNIPLVCMLASTFLIGGYYPLTQIYQFEEDEKDGVKTISMLLGKRGTFIFCSIIFSLAATCIWYLSYIHRNDKILYLFLAIMTPVLVYFLWWMNAVWKNPQKADFKNSLQMNIIASGCTCIYFITLLFLR</sequence>
<evidence type="ECO:0000256" key="2">
    <source>
        <dbReference type="ARBA" id="ARBA00022692"/>
    </source>
</evidence>
<accession>A0ABT6R8P3</accession>
<comment type="subcellular location">
    <subcellularLocation>
        <location evidence="1">Membrane</location>
        <topology evidence="1">Multi-pass membrane protein</topology>
    </subcellularLocation>
</comment>
<dbReference type="InterPro" id="IPR000537">
    <property type="entry name" value="UbiA_prenyltransferase"/>
</dbReference>
<feature type="transmembrane region" description="Helical" evidence="5">
    <location>
        <begin position="268"/>
        <end position="284"/>
    </location>
</feature>
<keyword evidence="7" id="KW-1185">Reference proteome</keyword>
<keyword evidence="3 5" id="KW-1133">Transmembrane helix</keyword>
<dbReference type="EMBL" id="JASBRG010000002">
    <property type="protein sequence ID" value="MDI3318933.1"/>
    <property type="molecule type" value="Genomic_DNA"/>
</dbReference>
<evidence type="ECO:0000256" key="5">
    <source>
        <dbReference type="SAM" id="Phobius"/>
    </source>
</evidence>
<feature type="transmembrane region" description="Helical" evidence="5">
    <location>
        <begin position="128"/>
        <end position="148"/>
    </location>
</feature>
<evidence type="ECO:0000313" key="7">
    <source>
        <dbReference type="Proteomes" id="UP001226434"/>
    </source>
</evidence>
<keyword evidence="2 5" id="KW-0812">Transmembrane</keyword>
<dbReference type="Proteomes" id="UP001226434">
    <property type="component" value="Unassembled WGS sequence"/>
</dbReference>
<proteinExistence type="predicted"/>
<feature type="transmembrane region" description="Helical" evidence="5">
    <location>
        <begin position="38"/>
        <end position="58"/>
    </location>
</feature>
<protein>
    <submittedName>
        <fullName evidence="6">UbiA family prenyltransferase</fullName>
    </submittedName>
</protein>
<evidence type="ECO:0000256" key="1">
    <source>
        <dbReference type="ARBA" id="ARBA00004141"/>
    </source>
</evidence>
<organism evidence="6 7">
    <name type="scientific">Pinibacter soli</name>
    <dbReference type="NCBI Taxonomy" id="3044211"/>
    <lineage>
        <taxon>Bacteria</taxon>
        <taxon>Pseudomonadati</taxon>
        <taxon>Bacteroidota</taxon>
        <taxon>Chitinophagia</taxon>
        <taxon>Chitinophagales</taxon>
        <taxon>Chitinophagaceae</taxon>
        <taxon>Pinibacter</taxon>
    </lineage>
</organism>
<evidence type="ECO:0000256" key="3">
    <source>
        <dbReference type="ARBA" id="ARBA00022989"/>
    </source>
</evidence>
<feature type="transmembrane region" description="Helical" evidence="5">
    <location>
        <begin position="160"/>
        <end position="182"/>
    </location>
</feature>
<comment type="caution">
    <text evidence="6">The sequence shown here is derived from an EMBL/GenBank/DDBJ whole genome shotgun (WGS) entry which is preliminary data.</text>
</comment>
<evidence type="ECO:0000313" key="6">
    <source>
        <dbReference type="EMBL" id="MDI3318933.1"/>
    </source>
</evidence>
<feature type="transmembrane region" description="Helical" evidence="5">
    <location>
        <begin position="202"/>
        <end position="222"/>
    </location>
</feature>
<keyword evidence="4 5" id="KW-0472">Membrane</keyword>
<evidence type="ECO:0000256" key="4">
    <source>
        <dbReference type="ARBA" id="ARBA00023136"/>
    </source>
</evidence>
<feature type="transmembrane region" description="Helical" evidence="5">
    <location>
        <begin position="229"/>
        <end position="248"/>
    </location>
</feature>
<dbReference type="Gene3D" id="1.20.120.1780">
    <property type="entry name" value="UbiA prenyltransferase"/>
    <property type="match status" value="1"/>
</dbReference>
<gene>
    <name evidence="6" type="ORF">QJ048_04070</name>
</gene>
<reference evidence="6 7" key="1">
    <citation type="submission" date="2023-05" db="EMBL/GenBank/DDBJ databases">
        <title>Genome sequence of Pinibacter sp. MAH-24.</title>
        <authorList>
            <person name="Huq M.A."/>
        </authorList>
    </citation>
    <scope>NUCLEOTIDE SEQUENCE [LARGE SCALE GENOMIC DNA]</scope>
    <source>
        <strain evidence="6 7">MAH-24</strain>
    </source>
</reference>
<feature type="transmembrane region" description="Helical" evidence="5">
    <location>
        <begin position="79"/>
        <end position="112"/>
    </location>
</feature>
<name>A0ABT6R8P3_9BACT</name>